<evidence type="ECO:0000256" key="1">
    <source>
        <dbReference type="ARBA" id="ARBA00023002"/>
    </source>
</evidence>
<dbReference type="Proteomes" id="UP000001400">
    <property type="component" value="Chromosome"/>
</dbReference>
<dbReference type="RefSeq" id="WP_012997033.1">
    <property type="nucleotide sequence ID" value="NC_013926.1"/>
</dbReference>
<dbReference type="GO" id="GO:0016151">
    <property type="term" value="F:nickel cation binding"/>
    <property type="evidence" value="ECO:0007669"/>
    <property type="project" value="InterPro"/>
</dbReference>
<feature type="binding site" evidence="2">
    <location>
        <position position="410"/>
    </location>
    <ligand>
        <name>Ni(2+)</name>
        <dbReference type="ChEBI" id="CHEBI:49786"/>
    </ligand>
</feature>
<keyword evidence="4" id="KW-1185">Reference proteome</keyword>
<dbReference type="GeneID" id="8827016"/>
<name>D3TBF7_ACIB4</name>
<feature type="binding site" evidence="2">
    <location>
        <position position="366"/>
    </location>
    <ligand>
        <name>Mg(2+)</name>
        <dbReference type="ChEBI" id="CHEBI:18420"/>
    </ligand>
</feature>
<dbReference type="PANTHER" id="PTHR43600">
    <property type="entry name" value="COENZYME F420 HYDROGENASE, SUBUNIT ALPHA"/>
    <property type="match status" value="1"/>
</dbReference>
<feature type="binding site" evidence="2">
    <location>
        <position position="66"/>
    </location>
    <ligand>
        <name>Ni(2+)</name>
        <dbReference type="ChEBI" id="CHEBI:49786"/>
    </ligand>
</feature>
<dbReference type="HOGENOM" id="CLU_044556_0_0_2"/>
<gene>
    <name evidence="3" type="ordered locus">Aboo_0080</name>
</gene>
<feature type="binding site" evidence="2">
    <location>
        <position position="63"/>
    </location>
    <ligand>
        <name>Ni(2+)</name>
        <dbReference type="ChEBI" id="CHEBI:49786"/>
    </ligand>
</feature>
<keyword evidence="2" id="KW-0408">Iron</keyword>
<feature type="binding site" evidence="2">
    <location>
        <position position="413"/>
    </location>
    <ligand>
        <name>Fe cation</name>
        <dbReference type="ChEBI" id="CHEBI:24875"/>
    </ligand>
</feature>
<keyword evidence="1" id="KW-0560">Oxidoreductase</keyword>
<comment type="cofactor">
    <cofactor evidence="2">
        <name>Ni(2+)</name>
        <dbReference type="ChEBI" id="CHEBI:49786"/>
    </cofactor>
</comment>
<proteinExistence type="predicted"/>
<keyword evidence="2" id="KW-0460">Magnesium</keyword>
<dbReference type="EMBL" id="CP001941">
    <property type="protein sequence ID" value="ADD07892.1"/>
    <property type="molecule type" value="Genomic_DNA"/>
</dbReference>
<organism evidence="3 4">
    <name type="scientific">Aciduliprofundum boonei (strain DSM 19572 / T469)</name>
    <dbReference type="NCBI Taxonomy" id="439481"/>
    <lineage>
        <taxon>Archaea</taxon>
        <taxon>Methanobacteriati</taxon>
        <taxon>Thermoplasmatota</taxon>
        <taxon>DHVE2 group</taxon>
        <taxon>Candidatus Aciduliprofundum</taxon>
    </lineage>
</organism>
<dbReference type="PANTHER" id="PTHR43600:SF4">
    <property type="entry name" value="CYTOSOLIC NIFE-HYDROGENASE, ALPHA SUBUNIT"/>
    <property type="match status" value="1"/>
</dbReference>
<feature type="binding site" evidence="2">
    <location>
        <position position="416"/>
    </location>
    <ligand>
        <name>Mg(2+)</name>
        <dbReference type="ChEBI" id="CHEBI:18420"/>
    </ligand>
</feature>
<evidence type="ECO:0000313" key="4">
    <source>
        <dbReference type="Proteomes" id="UP000001400"/>
    </source>
</evidence>
<feature type="binding site" evidence="2">
    <location>
        <position position="44"/>
    </location>
    <ligand>
        <name>Mg(2+)</name>
        <dbReference type="ChEBI" id="CHEBI:18420"/>
    </ligand>
</feature>
<evidence type="ECO:0000313" key="3">
    <source>
        <dbReference type="EMBL" id="ADD07892.1"/>
    </source>
</evidence>
<feature type="binding site" evidence="2">
    <location>
        <position position="66"/>
    </location>
    <ligand>
        <name>Fe cation</name>
        <dbReference type="ChEBI" id="CHEBI:24875"/>
    </ligand>
</feature>
<protein>
    <submittedName>
        <fullName evidence="3">Nickel-dependent hydrogenase large subunit</fullName>
    </submittedName>
</protein>
<comment type="cofactor">
    <cofactor evidence="2">
        <name>Fe cation</name>
        <dbReference type="ChEBI" id="CHEBI:24875"/>
    </cofactor>
</comment>
<keyword evidence="2" id="KW-0479">Metal-binding</keyword>
<dbReference type="AlphaFoldDB" id="D3TBF7"/>
<dbReference type="InterPro" id="IPR029014">
    <property type="entry name" value="NiFe-Hase_large"/>
</dbReference>
<evidence type="ECO:0000256" key="2">
    <source>
        <dbReference type="PIRSR" id="PIRSR601501-1"/>
    </source>
</evidence>
<keyword evidence="2" id="KW-0533">Nickel</keyword>
<dbReference type="SUPFAM" id="SSF56762">
    <property type="entry name" value="HydB/Nqo4-like"/>
    <property type="match status" value="1"/>
</dbReference>
<dbReference type="InterPro" id="IPR001501">
    <property type="entry name" value="Ni-dep_hyd_lsu"/>
</dbReference>
<dbReference type="Pfam" id="PF00374">
    <property type="entry name" value="NiFeSe_Hases"/>
    <property type="match status" value="2"/>
</dbReference>
<dbReference type="GO" id="GO:0008901">
    <property type="term" value="F:ferredoxin hydrogenase activity"/>
    <property type="evidence" value="ECO:0007669"/>
    <property type="project" value="InterPro"/>
</dbReference>
<dbReference type="InterPro" id="IPR018194">
    <property type="entry name" value="Ni-dep_hyd_lsu_Ni_BS"/>
</dbReference>
<dbReference type="PROSITE" id="PS00508">
    <property type="entry name" value="NI_HGENASE_L_2"/>
    <property type="match status" value="1"/>
</dbReference>
<sequence>MVERRIRIEEITKIEGHANLTIEIEDENLKRVIFGVHEGSRYFEAFMVGKSYKYLPELAGRICGICTVAHEIASVRAVEDALGIEISEEVEDLRKLMLISSHIQSHILHLYFLALPDYRNVESIIELANKNVNLVKKAFELKEASNYMTELIGGRAVQPCTIVPGKVSKRIGKETIERYIKKMKDIYPFLLDTAELFLSLEYPKYERESEYVALWDGHSIPLYKGEIATLSSIFDPHQYQEHIREWVVEYSSAKHSLIDGRDYMVGALARLNINRNLREEARELAERYGVRFPSNRIAWINLAQALENVYFALEAIEIAENLKEYDPHKINIPRVSGEGVGVIEAPRGLLIHHYKIKNGKCTYVNIITPTAMNTENVERNLKGYISQIVSKNDEYIKMEAEKIIRAYDPCISCSVHVTRIM</sequence>
<reference evidence="3" key="1">
    <citation type="submission" date="2010-02" db="EMBL/GenBank/DDBJ databases">
        <title>Complete sequence of Aciduliprofundum boonei T469.</title>
        <authorList>
            <consortium name="US DOE Joint Genome Institute"/>
            <person name="Lucas S."/>
            <person name="Copeland A."/>
            <person name="Lapidus A."/>
            <person name="Cheng J.-F."/>
            <person name="Bruce D."/>
            <person name="Goodwin L."/>
            <person name="Pitluck S."/>
            <person name="Saunders E."/>
            <person name="Detter J.C."/>
            <person name="Han C."/>
            <person name="Tapia R."/>
            <person name="Land M."/>
            <person name="Hauser L."/>
            <person name="Kyrpides N."/>
            <person name="Mikhailova N."/>
            <person name="Flores G."/>
            <person name="Reysenbach A.-L."/>
            <person name="Woyke T."/>
        </authorList>
    </citation>
    <scope>NUCLEOTIDE SEQUENCE</scope>
    <source>
        <strain evidence="3">T469</strain>
    </source>
</reference>
<accession>D3TBF7</accession>
<dbReference type="KEGG" id="abi:Aboo_0080"/>
<dbReference type="Gene3D" id="1.10.645.10">
    <property type="entry name" value="Cytochrome-c3 Hydrogenase, chain B"/>
    <property type="match status" value="1"/>
</dbReference>